<evidence type="ECO:0000256" key="4">
    <source>
        <dbReference type="ARBA" id="ARBA00022475"/>
    </source>
</evidence>
<comment type="similarity">
    <text evidence="2">Belongs to the binding-protein-dependent transport system permease family. HisMQ subfamily.</text>
</comment>
<evidence type="ECO:0000256" key="5">
    <source>
        <dbReference type="ARBA" id="ARBA00022519"/>
    </source>
</evidence>
<feature type="transmembrane region" description="Helical" evidence="9">
    <location>
        <begin position="12"/>
        <end position="37"/>
    </location>
</feature>
<keyword evidence="12" id="KW-1185">Reference proteome</keyword>
<keyword evidence="5" id="KW-0997">Cell inner membrane</keyword>
<reference evidence="11 12" key="1">
    <citation type="submission" date="2024-10" db="EMBL/GenBank/DDBJ databases">
        <authorList>
            <person name="Deangelis K."/>
            <person name="Huntemann M."/>
            <person name="Clum A."/>
            <person name="Wang J."/>
            <person name="Palaniappan K."/>
            <person name="Ritter S."/>
            <person name="Chen I.-M."/>
            <person name="Stamatis D."/>
            <person name="Reddy T."/>
            <person name="O'Malley R."/>
            <person name="Daum C."/>
            <person name="Ng V."/>
            <person name="Ivanova N."/>
            <person name="Kyrpides N."/>
            <person name="Woyke T."/>
        </authorList>
    </citation>
    <scope>NUCLEOTIDE SEQUENCE [LARGE SCALE GENOMIC DNA]</scope>
    <source>
        <strain evidence="11 12">GAS97</strain>
    </source>
</reference>
<organism evidence="11 12">
    <name type="scientific">Caballeronia udeis</name>
    <dbReference type="NCBI Taxonomy" id="1232866"/>
    <lineage>
        <taxon>Bacteria</taxon>
        <taxon>Pseudomonadati</taxon>
        <taxon>Pseudomonadota</taxon>
        <taxon>Betaproteobacteria</taxon>
        <taxon>Burkholderiales</taxon>
        <taxon>Burkholderiaceae</taxon>
        <taxon>Caballeronia</taxon>
    </lineage>
</organism>
<sequence length="229" mass="24802">MFSDYVAMVLNGAWLTLGLAGSALSCSIAFGLIATIFKVSNSRALHRVVDGYTQVVRGIPDLVLMLIVFYGIPDIFTTLGSLFGKSWQLNIPPFVAGSLTLGFIFGAYMAETFRGALLAIPVGQIEAAYAFGMTPTQVWTQVRLPQMVRYALPGFTNNWLTLVKGTAVVSVIGLQDVIFRAKYAAQATHEDFAFYIVSLLVYLALSAVSLLGLRRVSNRYRVGAASGAR</sequence>
<dbReference type="EMBL" id="JBIYDN010000004">
    <property type="protein sequence ID" value="MFK4441926.1"/>
    <property type="molecule type" value="Genomic_DNA"/>
</dbReference>
<dbReference type="InterPro" id="IPR000515">
    <property type="entry name" value="MetI-like"/>
</dbReference>
<gene>
    <name evidence="11" type="ORF">ABH943_001941</name>
</gene>
<feature type="transmembrane region" description="Helical" evidence="9">
    <location>
        <begin position="89"/>
        <end position="110"/>
    </location>
</feature>
<evidence type="ECO:0000259" key="10">
    <source>
        <dbReference type="PROSITE" id="PS50928"/>
    </source>
</evidence>
<evidence type="ECO:0000256" key="8">
    <source>
        <dbReference type="ARBA" id="ARBA00023136"/>
    </source>
</evidence>
<evidence type="ECO:0000256" key="2">
    <source>
        <dbReference type="ARBA" id="ARBA00010072"/>
    </source>
</evidence>
<dbReference type="InterPro" id="IPR051613">
    <property type="entry name" value="ABC_transp_permease_HisMQ"/>
</dbReference>
<dbReference type="Proteomes" id="UP001620514">
    <property type="component" value="Unassembled WGS sequence"/>
</dbReference>
<dbReference type="SUPFAM" id="SSF161098">
    <property type="entry name" value="MetI-like"/>
    <property type="match status" value="1"/>
</dbReference>
<dbReference type="InterPro" id="IPR010065">
    <property type="entry name" value="AA_ABC_transptr_permease_3TM"/>
</dbReference>
<dbReference type="PROSITE" id="PS50928">
    <property type="entry name" value="ABC_TM1"/>
    <property type="match status" value="1"/>
</dbReference>
<keyword evidence="4" id="KW-1003">Cell membrane</keyword>
<accession>A0ABW8MHK2</accession>
<feature type="domain" description="ABC transmembrane type-1" evidence="10">
    <location>
        <begin position="13"/>
        <end position="212"/>
    </location>
</feature>
<dbReference type="CDD" id="cd06261">
    <property type="entry name" value="TM_PBP2"/>
    <property type="match status" value="1"/>
</dbReference>
<feature type="transmembrane region" description="Helical" evidence="9">
    <location>
        <begin position="150"/>
        <end position="172"/>
    </location>
</feature>
<evidence type="ECO:0000313" key="11">
    <source>
        <dbReference type="EMBL" id="MFK4441926.1"/>
    </source>
</evidence>
<keyword evidence="3 9" id="KW-0813">Transport</keyword>
<dbReference type="Pfam" id="PF00528">
    <property type="entry name" value="BPD_transp_1"/>
    <property type="match status" value="1"/>
</dbReference>
<feature type="transmembrane region" description="Helical" evidence="9">
    <location>
        <begin position="192"/>
        <end position="213"/>
    </location>
</feature>
<evidence type="ECO:0000256" key="7">
    <source>
        <dbReference type="ARBA" id="ARBA00022989"/>
    </source>
</evidence>
<dbReference type="PANTHER" id="PTHR30133:SF4">
    <property type="entry name" value="ARGININE_ORNITHINE TRANSPORT PROTEIN AOTQ"/>
    <property type="match status" value="1"/>
</dbReference>
<dbReference type="Gene3D" id="1.10.3720.10">
    <property type="entry name" value="MetI-like"/>
    <property type="match status" value="1"/>
</dbReference>
<reference evidence="11 12" key="2">
    <citation type="submission" date="2024-11" db="EMBL/GenBank/DDBJ databases">
        <title>Using genomics to understand microbial adaptation to soil warming.</title>
        <authorList>
            <person name="Deangelis K.M. PhD."/>
        </authorList>
    </citation>
    <scope>NUCLEOTIDE SEQUENCE [LARGE SCALE GENOMIC DNA]</scope>
    <source>
        <strain evidence="11 12">GAS97</strain>
    </source>
</reference>
<comment type="caution">
    <text evidence="11">The sequence shown here is derived from an EMBL/GenBank/DDBJ whole genome shotgun (WGS) entry which is preliminary data.</text>
</comment>
<proteinExistence type="inferred from homology"/>
<feature type="transmembrane region" description="Helical" evidence="9">
    <location>
        <begin position="62"/>
        <end position="83"/>
    </location>
</feature>
<keyword evidence="7 9" id="KW-1133">Transmembrane helix</keyword>
<dbReference type="PANTHER" id="PTHR30133">
    <property type="entry name" value="CATIONIC AMINO ACID TRANSPORTER, MEMBRANE COMPONENT"/>
    <property type="match status" value="1"/>
</dbReference>
<evidence type="ECO:0000313" key="12">
    <source>
        <dbReference type="Proteomes" id="UP001620514"/>
    </source>
</evidence>
<evidence type="ECO:0000256" key="6">
    <source>
        <dbReference type="ARBA" id="ARBA00022692"/>
    </source>
</evidence>
<dbReference type="NCBIfam" id="TIGR01726">
    <property type="entry name" value="HEQRo_perm_3TM"/>
    <property type="match status" value="1"/>
</dbReference>
<name>A0ABW8MHK2_9BURK</name>
<dbReference type="RefSeq" id="WP_404605982.1">
    <property type="nucleotide sequence ID" value="NZ_JBIYDN010000004.1"/>
</dbReference>
<evidence type="ECO:0000256" key="9">
    <source>
        <dbReference type="RuleBase" id="RU363032"/>
    </source>
</evidence>
<dbReference type="InterPro" id="IPR035906">
    <property type="entry name" value="MetI-like_sf"/>
</dbReference>
<protein>
    <submittedName>
        <fullName evidence="11">Arginine/ornithine transport system permease protein</fullName>
    </submittedName>
</protein>
<keyword evidence="8 9" id="KW-0472">Membrane</keyword>
<keyword evidence="6 9" id="KW-0812">Transmembrane</keyword>
<evidence type="ECO:0000256" key="3">
    <source>
        <dbReference type="ARBA" id="ARBA00022448"/>
    </source>
</evidence>
<evidence type="ECO:0000256" key="1">
    <source>
        <dbReference type="ARBA" id="ARBA00004429"/>
    </source>
</evidence>
<comment type="subcellular location">
    <subcellularLocation>
        <location evidence="1">Cell inner membrane</location>
        <topology evidence="1">Multi-pass membrane protein</topology>
    </subcellularLocation>
    <subcellularLocation>
        <location evidence="9">Cell membrane</location>
        <topology evidence="9">Multi-pass membrane protein</topology>
    </subcellularLocation>
</comment>